<dbReference type="InterPro" id="IPR045851">
    <property type="entry name" value="AMP-bd_C_sf"/>
</dbReference>
<dbReference type="PROSITE" id="PS00455">
    <property type="entry name" value="AMP_BINDING"/>
    <property type="match status" value="1"/>
</dbReference>
<feature type="domain" description="AMP-binding enzyme C-terminal" evidence="2">
    <location>
        <begin position="420"/>
        <end position="492"/>
    </location>
</feature>
<gene>
    <name evidence="3" type="ORF">I4J89_01920</name>
</gene>
<evidence type="ECO:0000313" key="3">
    <source>
        <dbReference type="EMBL" id="MBG0560222.1"/>
    </source>
</evidence>
<dbReference type="EMBL" id="JADQTO010000001">
    <property type="protein sequence ID" value="MBG0560222.1"/>
    <property type="molecule type" value="Genomic_DNA"/>
</dbReference>
<dbReference type="InterPro" id="IPR010071">
    <property type="entry name" value="AA_adenyl_dom"/>
</dbReference>
<evidence type="ECO:0000259" key="2">
    <source>
        <dbReference type="Pfam" id="PF13193"/>
    </source>
</evidence>
<accession>A0A931C2M2</accession>
<proteinExistence type="predicted"/>
<dbReference type="Proteomes" id="UP000598146">
    <property type="component" value="Unassembled WGS sequence"/>
</dbReference>
<dbReference type="PANTHER" id="PTHR45527">
    <property type="entry name" value="NONRIBOSOMAL PEPTIDE SYNTHETASE"/>
    <property type="match status" value="1"/>
</dbReference>
<dbReference type="InterPro" id="IPR000873">
    <property type="entry name" value="AMP-dep_synth/lig_dom"/>
</dbReference>
<dbReference type="GO" id="GO:0044550">
    <property type="term" value="P:secondary metabolite biosynthetic process"/>
    <property type="evidence" value="ECO:0007669"/>
    <property type="project" value="TreeGrafter"/>
</dbReference>
<comment type="caution">
    <text evidence="3">The sequence shown here is derived from an EMBL/GenBank/DDBJ whole genome shotgun (WGS) entry which is preliminary data.</text>
</comment>
<dbReference type="InterPro" id="IPR025110">
    <property type="entry name" value="AMP-bd_C"/>
</dbReference>
<dbReference type="InterPro" id="IPR020459">
    <property type="entry name" value="AMP-binding"/>
</dbReference>
<dbReference type="SUPFAM" id="SSF56801">
    <property type="entry name" value="Acetyl-CoA synthetase-like"/>
    <property type="match status" value="1"/>
</dbReference>
<reference evidence="3" key="1">
    <citation type="submission" date="2020-11" db="EMBL/GenBank/DDBJ databases">
        <title>Isolation and identification of active actinomycetes.</title>
        <authorList>
            <person name="Sun X."/>
        </authorList>
    </citation>
    <scope>NUCLEOTIDE SEQUENCE</scope>
    <source>
        <strain evidence="3">NEAU-A11</strain>
    </source>
</reference>
<keyword evidence="4" id="KW-1185">Reference proteome</keyword>
<evidence type="ECO:0000313" key="4">
    <source>
        <dbReference type="Proteomes" id="UP000598146"/>
    </source>
</evidence>
<name>A0A931C2M2_9ACTN</name>
<dbReference type="GO" id="GO:0043041">
    <property type="term" value="P:amino acid activation for nonribosomal peptide biosynthetic process"/>
    <property type="evidence" value="ECO:0007669"/>
    <property type="project" value="TreeGrafter"/>
</dbReference>
<dbReference type="GO" id="GO:0005737">
    <property type="term" value="C:cytoplasm"/>
    <property type="evidence" value="ECO:0007669"/>
    <property type="project" value="TreeGrafter"/>
</dbReference>
<dbReference type="Pfam" id="PF00501">
    <property type="entry name" value="AMP-binding"/>
    <property type="match status" value="1"/>
</dbReference>
<feature type="domain" description="AMP-dependent synthetase/ligase" evidence="1">
    <location>
        <begin position="18"/>
        <end position="362"/>
    </location>
</feature>
<dbReference type="CDD" id="cd12117">
    <property type="entry name" value="A_NRPS_Srf_like"/>
    <property type="match status" value="1"/>
</dbReference>
<dbReference type="RefSeq" id="WP_196412027.1">
    <property type="nucleotide sequence ID" value="NZ_JADQTO010000001.1"/>
</dbReference>
<protein>
    <submittedName>
        <fullName evidence="3">Amino acid adenylation domain-containing protein</fullName>
    </submittedName>
</protein>
<dbReference type="PANTHER" id="PTHR45527:SF1">
    <property type="entry name" value="FATTY ACID SYNTHASE"/>
    <property type="match status" value="1"/>
</dbReference>
<organism evidence="3 4">
    <name type="scientific">Actinoplanes aureus</name>
    <dbReference type="NCBI Taxonomy" id="2792083"/>
    <lineage>
        <taxon>Bacteria</taxon>
        <taxon>Bacillati</taxon>
        <taxon>Actinomycetota</taxon>
        <taxon>Actinomycetes</taxon>
        <taxon>Micromonosporales</taxon>
        <taxon>Micromonosporaceae</taxon>
        <taxon>Actinoplanes</taxon>
    </lineage>
</organism>
<dbReference type="PRINTS" id="PR00154">
    <property type="entry name" value="AMPBINDING"/>
</dbReference>
<dbReference type="Pfam" id="PF13193">
    <property type="entry name" value="AMP-binding_C"/>
    <property type="match status" value="1"/>
</dbReference>
<dbReference type="InterPro" id="IPR020845">
    <property type="entry name" value="AMP-binding_CS"/>
</dbReference>
<dbReference type="GO" id="GO:0031177">
    <property type="term" value="F:phosphopantetheine binding"/>
    <property type="evidence" value="ECO:0007669"/>
    <property type="project" value="TreeGrafter"/>
</dbReference>
<dbReference type="Gene3D" id="2.30.38.10">
    <property type="entry name" value="Luciferase, Domain 3"/>
    <property type="match status" value="1"/>
</dbReference>
<dbReference type="Gene3D" id="3.40.50.980">
    <property type="match status" value="2"/>
</dbReference>
<dbReference type="Gene3D" id="3.30.300.30">
    <property type="match status" value="1"/>
</dbReference>
<evidence type="ECO:0000259" key="1">
    <source>
        <dbReference type="Pfam" id="PF00501"/>
    </source>
</evidence>
<dbReference type="NCBIfam" id="TIGR01733">
    <property type="entry name" value="AA-adenyl-dom"/>
    <property type="match status" value="1"/>
</dbReference>
<dbReference type="AlphaFoldDB" id="A0A931C2M2"/>
<sequence>MRPRPEHSLDAIPDIVARVALARPDAVAIESAEETITYRDLCVRSDRLARRLRSMGVGRGDVVGVLAERSVAQVTVLLAVLRAGAAYLPLDPADPVARRRLLVERAGADLVLVGGGLEPEPGWLCVDELESRAGERPEHGGAAWRAPVSGADDPAYVMFTSGSTGRPKGVVVPHRAVIHLVTGEEDVAVGPGDVVAFASNIAFDAATYEIWGALLNGAVLHVVPRDVLLSTFSLGRYLAEHGITVMIMTAALFHLHARLAPGNFASLRHLLVGGEAMHPEAVRAVLATAPPALLHNVYGPTEATTFVTVHRVRAVPPAATSVPIGRPIGKASAYVMDDALRPVPAGVVGELYVGGPGLAIGYRGEPALTAARFVAHAGGDGDRLYRTGDHVRWTGDHLLDFVGRSDDQVKIRGFRIEIGEVEGTLTTLTSVREAVVLVHGEGAARSLVAFVVPDREGATRTLAADLATLLPPQMIPATTIEVPGIPLTRNGKVDRAALRAGLDRRGER</sequence>